<dbReference type="InterPro" id="IPR029046">
    <property type="entry name" value="LolA/LolB/LppX"/>
</dbReference>
<evidence type="ECO:0000313" key="4">
    <source>
        <dbReference type="Proteomes" id="UP000022141"/>
    </source>
</evidence>
<dbReference type="STRING" id="1454004.AW11_00187"/>
<dbReference type="Gene3D" id="2.50.20.10">
    <property type="entry name" value="Lipoprotein localisation LolA/LolB/LppX"/>
    <property type="match status" value="1"/>
</dbReference>
<organism evidence="3 4">
    <name type="scientific">Accumulibacter regalis</name>
    <dbReference type="NCBI Taxonomy" id="522306"/>
    <lineage>
        <taxon>Bacteria</taxon>
        <taxon>Pseudomonadati</taxon>
        <taxon>Pseudomonadota</taxon>
        <taxon>Betaproteobacteria</taxon>
        <taxon>Candidatus Accumulibacter</taxon>
    </lineage>
</organism>
<comment type="caution">
    <text evidence="3">The sequence shown here is derived from an EMBL/GenBank/DDBJ whole genome shotgun (WGS) entry which is preliminary data.</text>
</comment>
<evidence type="ECO:0000256" key="2">
    <source>
        <dbReference type="SAM" id="SignalP"/>
    </source>
</evidence>
<sequence length="327" mass="34511">MRPERFPIVVSAVALLLAPVLSAAQPPSPGADKASVAAVSAAGKASKAAAVTAAPTAAEAKTAAAVAAAVAKADAADAAASPAPVADSATAATPATPAAAPAAPLIEPEAAAALKRSSEFLQELKTFSLRVDASTDEVLDSGQKVQFGSLADISVVKPNRLRVDVIDDDKQRQFYYDGRTLTVYGKLVNYYASVKAPKTIKEMLAFAESKYGLEWPLADLLAPESLAANVKSGFYLGKGRVRGVLCDHYAFRQDDVDWQIWIQEGKTPLPRKIVITTKNEEAAPQYAAVLSWNLSPSLADSVFRFVPPKRAGKIVLRELEVQPGNEK</sequence>
<keyword evidence="1 2" id="KW-0732">Signal</keyword>
<reference evidence="3" key="1">
    <citation type="submission" date="2014-02" db="EMBL/GenBank/DDBJ databases">
        <title>Expanding our view of genomic diversity in Candidatus Accumulibacter clades.</title>
        <authorList>
            <person name="Skennerton C.T."/>
            <person name="Barr J.J."/>
            <person name="Slater F.R."/>
            <person name="Bond P.L."/>
            <person name="Tyson G.W."/>
        </authorList>
    </citation>
    <scope>NUCLEOTIDE SEQUENCE [LARGE SCALE GENOMIC DNA]</scope>
</reference>
<accession>A0A011P853</accession>
<gene>
    <name evidence="3" type="ORF">AW11_00187</name>
</gene>
<dbReference type="AlphaFoldDB" id="A0A011P853"/>
<evidence type="ECO:0000256" key="1">
    <source>
        <dbReference type="ARBA" id="ARBA00022729"/>
    </source>
</evidence>
<evidence type="ECO:0008006" key="5">
    <source>
        <dbReference type="Google" id="ProtNLM"/>
    </source>
</evidence>
<evidence type="ECO:0000313" key="3">
    <source>
        <dbReference type="EMBL" id="EXI91143.1"/>
    </source>
</evidence>
<proteinExistence type="predicted"/>
<protein>
    <recommendedName>
        <fullName evidence="5">DUF2092 domain-containing protein</fullName>
    </recommendedName>
</protein>
<dbReference type="EMBL" id="JEMY01000002">
    <property type="protein sequence ID" value="EXI91143.1"/>
    <property type="molecule type" value="Genomic_DNA"/>
</dbReference>
<dbReference type="PATRIC" id="fig|1454004.3.peg.195"/>
<feature type="chain" id="PRO_5001461709" description="DUF2092 domain-containing protein" evidence="2">
    <location>
        <begin position="24"/>
        <end position="327"/>
    </location>
</feature>
<dbReference type="eggNOG" id="COG3900">
    <property type="taxonomic scope" value="Bacteria"/>
</dbReference>
<dbReference type="Pfam" id="PF09865">
    <property type="entry name" value="DUF2092"/>
    <property type="match status" value="1"/>
</dbReference>
<keyword evidence="4" id="KW-1185">Reference proteome</keyword>
<dbReference type="InterPro" id="IPR019207">
    <property type="entry name" value="DUF2092"/>
</dbReference>
<name>A0A011P853_ACCRE</name>
<feature type="signal peptide" evidence="2">
    <location>
        <begin position="1"/>
        <end position="23"/>
    </location>
</feature>
<dbReference type="SUPFAM" id="SSF89392">
    <property type="entry name" value="Prokaryotic lipoproteins and lipoprotein localization factors"/>
    <property type="match status" value="1"/>
</dbReference>
<dbReference type="Proteomes" id="UP000022141">
    <property type="component" value="Unassembled WGS sequence"/>
</dbReference>